<dbReference type="EMBL" id="CM002803">
    <property type="protein sequence ID" value="KEI66012.1"/>
    <property type="molecule type" value="Genomic_DNA"/>
</dbReference>
<dbReference type="eggNOG" id="ENOG5032Y8S">
    <property type="taxonomic scope" value="Bacteria"/>
</dbReference>
<dbReference type="AlphaFoldDB" id="A0A073CDL7"/>
<organism evidence="1 2">
    <name type="scientific">Planktothrix agardhii (strain NIVA-CYA 126/8)</name>
    <dbReference type="NCBI Taxonomy" id="388467"/>
    <lineage>
        <taxon>Bacteria</taxon>
        <taxon>Bacillati</taxon>
        <taxon>Cyanobacteriota</taxon>
        <taxon>Cyanophyceae</taxon>
        <taxon>Oscillatoriophycideae</taxon>
        <taxon>Oscillatoriales</taxon>
        <taxon>Microcoleaceae</taxon>
        <taxon>Planktothrix</taxon>
    </lineage>
</organism>
<evidence type="ECO:0000313" key="1">
    <source>
        <dbReference type="EMBL" id="KEI66012.1"/>
    </source>
</evidence>
<proteinExistence type="predicted"/>
<evidence type="ECO:0000313" key="2">
    <source>
        <dbReference type="Proteomes" id="UP000027395"/>
    </source>
</evidence>
<dbReference type="Proteomes" id="UP000027395">
    <property type="component" value="Chromosome"/>
</dbReference>
<dbReference type="HOGENOM" id="CLU_2024566_0_0_3"/>
<dbReference type="PATRIC" id="fig|388467.6.peg.807"/>
<keyword evidence="2" id="KW-1185">Reference proteome</keyword>
<dbReference type="STRING" id="388467.A19Y_0870"/>
<protein>
    <submittedName>
        <fullName evidence="1">Uncharacterized protein</fullName>
    </submittedName>
</protein>
<name>A0A073CDL7_PLAA1</name>
<sequence>MISLLPGIMTELLKQVIAEIQELPADQQDAIALRLMAELKDEQRWTKYFESTTDEQWDRLADMVRQEISDGDTVAIAEKISALMTENYLQERAKRGSRAKYEAILAKVPDVKPETYDITLTV</sequence>
<accession>A0A073CDL7</accession>
<gene>
    <name evidence="1" type="ORF">A19Y_0870</name>
</gene>
<reference evidence="1 2" key="1">
    <citation type="journal article" date="2014" name="Appl. Environ. Microbiol.">
        <title>Elucidation of insertion elements encoded on plasmids and in vitro construction of shuttle vectors from the toxic cyanobacterium Planktothrix.</title>
        <authorList>
            <person name="Christiansen G."/>
            <person name="Goesmann A."/>
            <person name="Kurmayer R."/>
        </authorList>
    </citation>
    <scope>NUCLEOTIDE SEQUENCE [LARGE SCALE GENOMIC DNA]</scope>
    <source>
        <strain evidence="1 2">NIVA-CYA 126/8</strain>
    </source>
</reference>